<evidence type="ECO:0008006" key="4">
    <source>
        <dbReference type="Google" id="ProtNLM"/>
    </source>
</evidence>
<gene>
    <name evidence="2" type="ORF">JGU71_05755</name>
</gene>
<evidence type="ECO:0000313" key="2">
    <source>
        <dbReference type="EMBL" id="MBJ8338380.1"/>
    </source>
</evidence>
<feature type="transmembrane region" description="Helical" evidence="1">
    <location>
        <begin position="81"/>
        <end position="98"/>
    </location>
</feature>
<proteinExistence type="predicted"/>
<organism evidence="2 3">
    <name type="scientific">Antrihabitans stalagmiti</name>
    <dbReference type="NCBI Taxonomy" id="2799499"/>
    <lineage>
        <taxon>Bacteria</taxon>
        <taxon>Bacillati</taxon>
        <taxon>Actinomycetota</taxon>
        <taxon>Actinomycetes</taxon>
        <taxon>Mycobacteriales</taxon>
        <taxon>Nocardiaceae</taxon>
        <taxon>Antrihabitans</taxon>
    </lineage>
</organism>
<protein>
    <recommendedName>
        <fullName evidence="4">Integral membrane protein</fullName>
    </recommendedName>
</protein>
<dbReference type="RefSeq" id="WP_199703078.1">
    <property type="nucleotide sequence ID" value="NZ_JAEMNV010000002.1"/>
</dbReference>
<feature type="transmembrane region" description="Helical" evidence="1">
    <location>
        <begin position="20"/>
        <end position="40"/>
    </location>
</feature>
<feature type="transmembrane region" description="Helical" evidence="1">
    <location>
        <begin position="104"/>
        <end position="122"/>
    </location>
</feature>
<accession>A0A934NNG4</accession>
<evidence type="ECO:0000256" key="1">
    <source>
        <dbReference type="SAM" id="Phobius"/>
    </source>
</evidence>
<keyword evidence="1" id="KW-0812">Transmembrane</keyword>
<comment type="caution">
    <text evidence="2">The sequence shown here is derived from an EMBL/GenBank/DDBJ whole genome shotgun (WGS) entry which is preliminary data.</text>
</comment>
<name>A0A934NNG4_9NOCA</name>
<keyword evidence="1" id="KW-0472">Membrane</keyword>
<evidence type="ECO:0000313" key="3">
    <source>
        <dbReference type="Proteomes" id="UP000655868"/>
    </source>
</evidence>
<reference evidence="2" key="1">
    <citation type="submission" date="2020-12" db="EMBL/GenBank/DDBJ databases">
        <title>Antrihabitans popcorni sp. nov. and Antrihabitans auranticaus sp. nov., isolated from a larva cave.</title>
        <authorList>
            <person name="Lee S.D."/>
            <person name="Kim I.S."/>
        </authorList>
    </citation>
    <scope>NUCLEOTIDE SEQUENCE</scope>
    <source>
        <strain evidence="2">YC3-6</strain>
    </source>
</reference>
<sequence>MPKETARSATPKPIRWAGSLVALQGGAAAVVAIVLVVRGLTGSGDQSQASGYGTALWFLSLGGAVLAGGIALILGHRWGRTIAVVAQVLLLPVAWALLTDSHQPVFGVLLGVMVVATLALLFSPPASRWMAEEYG</sequence>
<keyword evidence="1" id="KW-1133">Transmembrane helix</keyword>
<dbReference type="AlphaFoldDB" id="A0A934NNG4"/>
<dbReference type="Proteomes" id="UP000655868">
    <property type="component" value="Unassembled WGS sequence"/>
</dbReference>
<dbReference type="EMBL" id="JAEMNV010000002">
    <property type="protein sequence ID" value="MBJ8338380.1"/>
    <property type="molecule type" value="Genomic_DNA"/>
</dbReference>
<feature type="transmembrane region" description="Helical" evidence="1">
    <location>
        <begin position="52"/>
        <end position="74"/>
    </location>
</feature>
<keyword evidence="3" id="KW-1185">Reference proteome</keyword>